<proteinExistence type="inferred from homology"/>
<organism evidence="7 8">
    <name type="scientific">Trichinella pseudospiralis</name>
    <name type="common">Parasitic roundworm</name>
    <dbReference type="NCBI Taxonomy" id="6337"/>
    <lineage>
        <taxon>Eukaryota</taxon>
        <taxon>Metazoa</taxon>
        <taxon>Ecdysozoa</taxon>
        <taxon>Nematoda</taxon>
        <taxon>Enoplea</taxon>
        <taxon>Dorylaimia</taxon>
        <taxon>Trichinellida</taxon>
        <taxon>Trichinellidae</taxon>
        <taxon>Trichinella</taxon>
    </lineage>
</organism>
<accession>A0A0V1FZV6</accession>
<evidence type="ECO:0000313" key="8">
    <source>
        <dbReference type="Proteomes" id="UP000054995"/>
    </source>
</evidence>
<dbReference type="InterPro" id="IPR036915">
    <property type="entry name" value="Cyclin-like_sf"/>
</dbReference>
<dbReference type="GO" id="GO:0051301">
    <property type="term" value="P:cell division"/>
    <property type="evidence" value="ECO:0007669"/>
    <property type="project" value="UniProtKB-KW"/>
</dbReference>
<feature type="domain" description="Cyclin C-terminal" evidence="6">
    <location>
        <begin position="377"/>
        <end position="492"/>
    </location>
</feature>
<dbReference type="InterPro" id="IPR013763">
    <property type="entry name" value="Cyclin-like_dom"/>
</dbReference>
<dbReference type="AlphaFoldDB" id="A0A0V1FZV6"/>
<dbReference type="EMBL" id="JYDT01000013">
    <property type="protein sequence ID" value="KRY91534.1"/>
    <property type="molecule type" value="Genomic_DNA"/>
</dbReference>
<dbReference type="InterPro" id="IPR039361">
    <property type="entry name" value="Cyclin"/>
</dbReference>
<dbReference type="OrthoDB" id="5590282at2759"/>
<reference evidence="7 8" key="1">
    <citation type="submission" date="2015-01" db="EMBL/GenBank/DDBJ databases">
        <title>Evolution of Trichinella species and genotypes.</title>
        <authorList>
            <person name="Korhonen P.K."/>
            <person name="Edoardo P."/>
            <person name="Giuseppe L.R."/>
            <person name="Gasser R.B."/>
        </authorList>
    </citation>
    <scope>NUCLEOTIDE SEQUENCE [LARGE SCALE GENOMIC DNA]</scope>
    <source>
        <strain evidence="7">ISS470</strain>
    </source>
</reference>
<evidence type="ECO:0000256" key="4">
    <source>
        <dbReference type="RuleBase" id="RU000383"/>
    </source>
</evidence>
<keyword evidence="3" id="KW-0131">Cell cycle</keyword>
<dbReference type="SUPFAM" id="SSF47954">
    <property type="entry name" value="Cyclin-like"/>
    <property type="match status" value="2"/>
</dbReference>
<dbReference type="InterPro" id="IPR004367">
    <property type="entry name" value="Cyclin_C-dom"/>
</dbReference>
<dbReference type="Proteomes" id="UP000054995">
    <property type="component" value="Unassembled WGS sequence"/>
</dbReference>
<comment type="caution">
    <text evidence="7">The sequence shown here is derived from an EMBL/GenBank/DDBJ whole genome shotgun (WGS) entry which is preliminary data.</text>
</comment>
<dbReference type="Gene3D" id="1.10.472.10">
    <property type="entry name" value="Cyclin-like"/>
    <property type="match status" value="2"/>
</dbReference>
<keyword evidence="8" id="KW-1185">Reference proteome</keyword>
<dbReference type="Pfam" id="PF00134">
    <property type="entry name" value="Cyclin_N"/>
    <property type="match status" value="1"/>
</dbReference>
<keyword evidence="1" id="KW-0132">Cell division</keyword>
<evidence type="ECO:0000256" key="1">
    <source>
        <dbReference type="ARBA" id="ARBA00022618"/>
    </source>
</evidence>
<dbReference type="SMART" id="SM01332">
    <property type="entry name" value="Cyclin_C"/>
    <property type="match status" value="1"/>
</dbReference>
<protein>
    <submittedName>
        <fullName evidence="7">Cyclin-A2</fullName>
    </submittedName>
</protein>
<dbReference type="Pfam" id="PF02984">
    <property type="entry name" value="Cyclin_C"/>
    <property type="match status" value="1"/>
</dbReference>
<dbReference type="FunFam" id="1.10.472.10:FF:000001">
    <property type="entry name" value="G2/mitotic-specific cyclin"/>
    <property type="match status" value="1"/>
</dbReference>
<name>A0A0V1FZV6_TRIPS</name>
<evidence type="ECO:0000256" key="2">
    <source>
        <dbReference type="ARBA" id="ARBA00023127"/>
    </source>
</evidence>
<feature type="non-terminal residue" evidence="7">
    <location>
        <position position="1"/>
    </location>
</feature>
<evidence type="ECO:0000256" key="3">
    <source>
        <dbReference type="ARBA" id="ARBA00023306"/>
    </source>
</evidence>
<evidence type="ECO:0000259" key="5">
    <source>
        <dbReference type="SMART" id="SM00385"/>
    </source>
</evidence>
<feature type="domain" description="Cyclin-like" evidence="5">
    <location>
        <begin position="381"/>
        <end position="462"/>
    </location>
</feature>
<sequence>LFTMASQAAVSTTDLNNKDDSLAERPKLQVRNTNVASLNGPLRENKKRKALHTMNENAIHLQPPDNWLRYGTGNTYVLDTPTPPKASRSQFVQTLNNKTSSVFHWQNDDSASSFCVLEASSTTDMESSELAVGKFRYASEFSSHLNDSNSESLINCRDALGAFNLDESSFVEAETKKWSSDSSTDAENSNSFSMNTVESCAAEKPNDENKSPLSKPAHFYAHSDHGCYSSCAVCSNTYDDFTHDYFKKIEMKYHPDDYMKKQTSIQPGMRSILVDWLIDVSSEFNLEEQTLQLGVSLTDRFLSRMGCNKSKLQLVGTTALMIASYGQLNLLLKKYEEIFPPKPVEFIQMTDDSYTLQQAIRLERIMLKTCDFMVNVPTIHTFLSQYLCKLEANTSTRCLALYLSNLALMDYNCLQYLPSELAAASAALSFKMSGDSSIGKRLEACSGYNMTALKPIMRLLLVLYSNAAWGELKAAKSKYEQNCNEIYIYYNPFVYLSFQPPPSHIHNEKKIRNKSCLPIMSIGFFNNNILILHWRSLPSATILILTCQIIKICATQLTNKFVLAYFTIRKMNYFKKRATNII</sequence>
<feature type="domain" description="Cyclin-like" evidence="5">
    <location>
        <begin position="275"/>
        <end position="368"/>
    </location>
</feature>
<comment type="similarity">
    <text evidence="4">Belongs to the cyclin family.</text>
</comment>
<dbReference type="PANTHER" id="PTHR10177">
    <property type="entry name" value="CYCLINS"/>
    <property type="match status" value="1"/>
</dbReference>
<evidence type="ECO:0000259" key="6">
    <source>
        <dbReference type="SMART" id="SM01332"/>
    </source>
</evidence>
<evidence type="ECO:0000313" key="7">
    <source>
        <dbReference type="EMBL" id="KRY91534.1"/>
    </source>
</evidence>
<dbReference type="SMART" id="SM00385">
    <property type="entry name" value="CYCLIN"/>
    <property type="match status" value="2"/>
</dbReference>
<keyword evidence="2 4" id="KW-0195">Cyclin</keyword>
<gene>
    <name evidence="7" type="primary">CCNA2</name>
    <name evidence="7" type="ORF">T4D_7126</name>
</gene>
<dbReference type="InterPro" id="IPR006671">
    <property type="entry name" value="Cyclin_N"/>
</dbReference>